<dbReference type="InterPro" id="IPR036291">
    <property type="entry name" value="NAD(P)-bd_dom_sf"/>
</dbReference>
<dbReference type="PANTHER" id="PTHR43639:SF1">
    <property type="entry name" value="SHORT-CHAIN DEHYDROGENASE_REDUCTASE FAMILY PROTEIN"/>
    <property type="match status" value="1"/>
</dbReference>
<evidence type="ECO:0000313" key="5">
    <source>
        <dbReference type="RefSeq" id="WP_051378860.1"/>
    </source>
</evidence>
<reference evidence="5" key="1">
    <citation type="submission" date="2025-08" db="UniProtKB">
        <authorList>
            <consortium name="RefSeq"/>
        </authorList>
    </citation>
    <scope>IDENTIFICATION</scope>
</reference>
<dbReference type="InterPro" id="IPR020904">
    <property type="entry name" value="Sc_DH/Rdtase_CS"/>
</dbReference>
<evidence type="ECO:0000256" key="2">
    <source>
        <dbReference type="ARBA" id="ARBA00023002"/>
    </source>
</evidence>
<evidence type="ECO:0000256" key="3">
    <source>
        <dbReference type="SAM" id="MobiDB-lite"/>
    </source>
</evidence>
<proteinExistence type="inferred from homology"/>
<organism evidence="4 5">
    <name type="scientific">Derxia gummosa DSM 723</name>
    <dbReference type="NCBI Taxonomy" id="1121388"/>
    <lineage>
        <taxon>Bacteria</taxon>
        <taxon>Pseudomonadati</taxon>
        <taxon>Pseudomonadota</taxon>
        <taxon>Betaproteobacteria</taxon>
        <taxon>Burkholderiales</taxon>
        <taxon>Alcaligenaceae</taxon>
        <taxon>Derxia</taxon>
    </lineage>
</organism>
<dbReference type="OrthoDB" id="5292672at2"/>
<dbReference type="Gene3D" id="3.40.50.720">
    <property type="entry name" value="NAD(P)-binding Rossmann-like Domain"/>
    <property type="match status" value="1"/>
</dbReference>
<accession>A0A8B6X9U7</accession>
<dbReference type="PRINTS" id="PR00080">
    <property type="entry name" value="SDRFAMILY"/>
</dbReference>
<dbReference type="Pfam" id="PF13561">
    <property type="entry name" value="adh_short_C2"/>
    <property type="match status" value="1"/>
</dbReference>
<dbReference type="InterPro" id="IPR002347">
    <property type="entry name" value="SDR_fam"/>
</dbReference>
<dbReference type="GO" id="GO:0016491">
    <property type="term" value="F:oxidoreductase activity"/>
    <property type="evidence" value="ECO:0007669"/>
    <property type="project" value="UniProtKB-KW"/>
</dbReference>
<evidence type="ECO:0000256" key="1">
    <source>
        <dbReference type="ARBA" id="ARBA00006484"/>
    </source>
</evidence>
<keyword evidence="2" id="KW-0560">Oxidoreductase</keyword>
<evidence type="ECO:0000313" key="4">
    <source>
        <dbReference type="Proteomes" id="UP000675920"/>
    </source>
</evidence>
<dbReference type="PANTHER" id="PTHR43639">
    <property type="entry name" value="OXIDOREDUCTASE, SHORT-CHAIN DEHYDROGENASE/REDUCTASE FAMILY (AFU_ORTHOLOGUE AFUA_5G02870)"/>
    <property type="match status" value="1"/>
</dbReference>
<dbReference type="RefSeq" id="WP_051378860.1">
    <property type="nucleotide sequence ID" value="NZ_AXWS01000015.1"/>
</dbReference>
<keyword evidence="4" id="KW-1185">Reference proteome</keyword>
<name>A0A8B6X9U7_9BURK</name>
<comment type="similarity">
    <text evidence="1">Belongs to the short-chain dehydrogenases/reductases (SDR) family.</text>
</comment>
<dbReference type="SUPFAM" id="SSF51735">
    <property type="entry name" value="NAD(P)-binding Rossmann-fold domains"/>
    <property type="match status" value="1"/>
</dbReference>
<dbReference type="PROSITE" id="PS00061">
    <property type="entry name" value="ADH_SHORT"/>
    <property type="match status" value="1"/>
</dbReference>
<protein>
    <submittedName>
        <fullName evidence="5">SDR family oxidoreductase</fullName>
    </submittedName>
</protein>
<dbReference type="AlphaFoldDB" id="A0A8B6X9U7"/>
<dbReference type="Proteomes" id="UP000675920">
    <property type="component" value="Unplaced"/>
</dbReference>
<sequence>MNLPHPTRAAQTGAASIDAGQPAGTATGSARDAGLAPDGQRRVALVTGSAKRLGRMTATALHAAGADVIVHHRNSPGEAAELCAMLNARRPGSAIALQQPLDGRASCRDLARRALRWRDRLDVLVNNASEFFRTPLQSTHGLHGDHRADSAIAEALAEEEERALQLFASNCFVPAWLAIELLPALRRTRGAIVNVQDISIERPLPGYLFYTASKAALASVTRSLALEAAPEVRVNAVSPGSFDWPDGQFTEAERRKLEEAIPLARIGEGRDLAEAIVFLALGAAYVNGVDLKVDGGQGLTR</sequence>
<dbReference type="PRINTS" id="PR00081">
    <property type="entry name" value="GDHRDH"/>
</dbReference>
<feature type="region of interest" description="Disordered" evidence="3">
    <location>
        <begin position="1"/>
        <end position="36"/>
    </location>
</feature>